<dbReference type="InterPro" id="IPR005114">
    <property type="entry name" value="Helicase_assoc"/>
</dbReference>
<comment type="caution">
    <text evidence="3">The sequence shown here is derived from an EMBL/GenBank/DDBJ whole genome shotgun (WGS) entry which is preliminary data.</text>
</comment>
<dbReference type="EMBL" id="AGNL01012895">
    <property type="protein sequence ID" value="EJK67606.1"/>
    <property type="molecule type" value="Genomic_DNA"/>
</dbReference>
<feature type="domain" description="Helicase-associated" evidence="2">
    <location>
        <begin position="931"/>
        <end position="989"/>
    </location>
</feature>
<feature type="region of interest" description="Disordered" evidence="1">
    <location>
        <begin position="804"/>
        <end position="829"/>
    </location>
</feature>
<dbReference type="Gene3D" id="6.10.140.530">
    <property type="match status" value="4"/>
</dbReference>
<sequence length="1299" mass="142022">YWRVQTHFLRKTSDWLGMQSQSGDSLLQHSSAMASLPLLAIASLLLHEASPFVLPHGRVVSTGPVLGGGCIVTNNGHVSAAGPTDGLHGSRDRFARDGWAARPECTGSTLKLSSTAASSTSDRPTVGQASTTGRLRSCDIEVGEASNVPTQIGSDVPKQIVTQVASSGDCEGFLLERGTGSCDSVVFEIHISPSEDDTLDRLVGVLSRLLVRYLSIEQGLYVEERDGGSPSARIESSLMVVVEDDSLPEELLQESQQRSNLTAELEKIGIPSKHNRKSFLPSYTTDGLQINLGRFVPYLNKFAYRNRGTVQGELAMELLVMLSRRRVPFNFEAGRRSSSTASSNVISHQRQVVPESTVDDALGVVDQIRRNGWLSTNPDSVDGLPSLHLNIISSGRRMFDDGQVKRSGGKTTLATCVNELADLLEPHLCDTLLPRIKAMTNSSTVEISDVFIRSYGASKSGRGSEVTRYGLSAHYDVTAATTCVIALDDIASSGRNGLYTVIPSEECGSTSHAAMRAFFPLERGDGVAHTYATLHGVNVDPELNRPRTSLIVWFTDPKGEGDSINEAAADQPWLLDPIDDVGEFVLGLAAESAVSGDGTPSRLKEEVDPIELYISSASKGNVFAMTALAQKCDDGLIIGEEYYRKIREVIAEHDEDNPYLPPSTEENGGCEALAVGLWYHAAIHGGHRVAQACLADEIVLRYVSGRDHASDREAEDAMLRAACLFAMAHGQGDEGAGSSLKRLMDVELERLSPGSCVDLSEEAVMSSPVARTILNSLHMMHPHTADNHSSHPQKQCTVIRGRGIKAASGTGQRSKKKSSPTQVGVEMQQASITQCNQNRQAPFLPAVFSFSWTGRFSVGASRREESQAPVQCLPLPLSRLRFLSPPRPLPALPPPADSDTPAPADSADSETPAPADSETPAPADSGPAAAVTWETRFNELAEYKANHGDCNVPVGQGELGRWVSRQRVKRKKAGGVSQERIDRLDSINFNWVLRAKKPSTAWETRFDELSTYKLKHGNFKVSRNSVLGRWVDMQTFRFRAGKLSQDRIDSLTSIGFDLGKSDNAPYVPPASVEWETRFNELSRYKEEHGDCKVSSRGKNSTLGRWVRTQRTNYKDGKLAQGRVDQLNSIGFAFSLKETSPAQSWDTRFNELAAYKAEHGNSNIAVNSGKLGRWVKNQRAVYQEGKMAQYRIDRLNSLDFEWRRLEGRGNKNNVRKQERKTDVYEWTADQESKKPEPSSPLDIPQVDGAKQNESDQDGKKPYSSSPLYLPQHDDAKPSEGGDNLVEEDMKGKNDDAVTKV</sequence>
<protein>
    <recommendedName>
        <fullName evidence="2">Helicase-associated domain-containing protein</fullName>
    </recommendedName>
</protein>
<organism evidence="3 4">
    <name type="scientific">Thalassiosira oceanica</name>
    <name type="common">Marine diatom</name>
    <dbReference type="NCBI Taxonomy" id="159749"/>
    <lineage>
        <taxon>Eukaryota</taxon>
        <taxon>Sar</taxon>
        <taxon>Stramenopiles</taxon>
        <taxon>Ochrophyta</taxon>
        <taxon>Bacillariophyta</taxon>
        <taxon>Coscinodiscophyceae</taxon>
        <taxon>Thalassiosirophycidae</taxon>
        <taxon>Thalassiosirales</taxon>
        <taxon>Thalassiosiraceae</taxon>
        <taxon>Thalassiosira</taxon>
    </lineage>
</organism>
<feature type="domain" description="Helicase-associated" evidence="2">
    <location>
        <begin position="1142"/>
        <end position="1199"/>
    </location>
</feature>
<feature type="domain" description="Helicase-associated" evidence="2">
    <location>
        <begin position="1072"/>
        <end position="1131"/>
    </location>
</feature>
<name>K0T2S9_THAOC</name>
<feature type="compositionally biased region" description="Basic and acidic residues" evidence="1">
    <location>
        <begin position="1286"/>
        <end position="1299"/>
    </location>
</feature>
<feature type="compositionally biased region" description="Low complexity" evidence="1">
    <location>
        <begin position="110"/>
        <end position="121"/>
    </location>
</feature>
<feature type="non-terminal residue" evidence="3">
    <location>
        <position position="1"/>
    </location>
</feature>
<dbReference type="Pfam" id="PF03457">
    <property type="entry name" value="HA"/>
    <property type="match status" value="4"/>
</dbReference>
<feature type="compositionally biased region" description="Basic and acidic residues" evidence="1">
    <location>
        <begin position="1249"/>
        <end position="1259"/>
    </location>
</feature>
<evidence type="ECO:0000313" key="3">
    <source>
        <dbReference type="EMBL" id="EJK67606.1"/>
    </source>
</evidence>
<dbReference type="OrthoDB" id="45409at2759"/>
<evidence type="ECO:0000313" key="4">
    <source>
        <dbReference type="Proteomes" id="UP000266841"/>
    </source>
</evidence>
<feature type="region of interest" description="Disordered" evidence="1">
    <location>
        <begin position="1212"/>
        <end position="1299"/>
    </location>
</feature>
<keyword evidence="4" id="KW-1185">Reference proteome</keyword>
<dbReference type="Proteomes" id="UP000266841">
    <property type="component" value="Unassembled WGS sequence"/>
</dbReference>
<accession>K0T2S9</accession>
<evidence type="ECO:0000259" key="2">
    <source>
        <dbReference type="Pfam" id="PF03457"/>
    </source>
</evidence>
<dbReference type="PANTHER" id="PTHR33418">
    <property type="entry name" value="HELICASE-ASSOCIATED"/>
    <property type="match status" value="1"/>
</dbReference>
<feature type="compositionally biased region" description="Low complexity" evidence="1">
    <location>
        <begin position="897"/>
        <end position="906"/>
    </location>
</feature>
<feature type="region of interest" description="Disordered" evidence="1">
    <location>
        <begin position="884"/>
        <end position="928"/>
    </location>
</feature>
<dbReference type="eggNOG" id="ENOG502TKTR">
    <property type="taxonomic scope" value="Eukaryota"/>
</dbReference>
<dbReference type="PANTHER" id="PTHR33418:SF1">
    <property type="entry name" value="HELICASE-ASSOCIATED DOMAIN-CONTAINING PROTEIN"/>
    <property type="match status" value="1"/>
</dbReference>
<feature type="compositionally biased region" description="Basic and acidic residues" evidence="1">
    <location>
        <begin position="1212"/>
        <end position="1222"/>
    </location>
</feature>
<reference evidence="3 4" key="1">
    <citation type="journal article" date="2012" name="Genome Biol.">
        <title>Genome and low-iron response of an oceanic diatom adapted to chronic iron limitation.</title>
        <authorList>
            <person name="Lommer M."/>
            <person name="Specht M."/>
            <person name="Roy A.S."/>
            <person name="Kraemer L."/>
            <person name="Andreson R."/>
            <person name="Gutowska M.A."/>
            <person name="Wolf J."/>
            <person name="Bergner S.V."/>
            <person name="Schilhabel M.B."/>
            <person name="Klostermeier U.C."/>
            <person name="Beiko R.G."/>
            <person name="Rosenstiel P."/>
            <person name="Hippler M."/>
            <person name="Laroche J."/>
        </authorList>
    </citation>
    <scope>NUCLEOTIDE SEQUENCE [LARGE SCALE GENOMIC DNA]</scope>
    <source>
        <strain evidence="3 4">CCMP1005</strain>
    </source>
</reference>
<evidence type="ECO:0000256" key="1">
    <source>
        <dbReference type="SAM" id="MobiDB-lite"/>
    </source>
</evidence>
<feature type="domain" description="Helicase-associated" evidence="2">
    <location>
        <begin position="1000"/>
        <end position="1056"/>
    </location>
</feature>
<feature type="compositionally biased region" description="Pro residues" evidence="1">
    <location>
        <begin position="885"/>
        <end position="896"/>
    </location>
</feature>
<proteinExistence type="predicted"/>
<feature type="region of interest" description="Disordered" evidence="1">
    <location>
        <begin position="110"/>
        <end position="133"/>
    </location>
</feature>
<gene>
    <name evidence="3" type="ORF">THAOC_11337</name>
</gene>